<dbReference type="AlphaFoldDB" id="A0A0U4VIK5"/>
<keyword evidence="1" id="KW-0812">Transmembrane</keyword>
<dbReference type="KEGG" id="por:APT59_01640"/>
<evidence type="ECO:0000313" key="2">
    <source>
        <dbReference type="EMBL" id="ALZ82971.1"/>
    </source>
</evidence>
<keyword evidence="1" id="KW-0472">Membrane</keyword>
<keyword evidence="1" id="KW-1133">Transmembrane helix</keyword>
<name>A0A0U4VIK5_9PSED</name>
<gene>
    <name evidence="2" type="ORF">APT59_01640</name>
</gene>
<dbReference type="Proteomes" id="UP000064137">
    <property type="component" value="Chromosome"/>
</dbReference>
<sequence>MPIRSIPLIATPLPDVLPQEASGQPAIAPSEPGTPLWFTLLSSASLWLNRLFLGLVMALIGFTLWHWWQG</sequence>
<protein>
    <submittedName>
        <fullName evidence="2">Uncharacterized protein</fullName>
    </submittedName>
</protein>
<dbReference type="OrthoDB" id="7023445at2"/>
<reference evidence="2 3" key="1">
    <citation type="submission" date="2016-01" db="EMBL/GenBank/DDBJ databases">
        <title>Annotation of Pseudomonas oryzihabitans USDA-ARS-USMARC-56511.</title>
        <authorList>
            <person name="Harhay G.P."/>
            <person name="Harhay D.M."/>
            <person name="Smith T.P.L."/>
            <person name="Bono J.L."/>
            <person name="Heaton M.P."/>
            <person name="Clawson M.L."/>
            <person name="Chitko-Mckown C.G."/>
            <person name="Capik S.F."/>
            <person name="DeDonder K.D."/>
            <person name="Apley M.D."/>
            <person name="Lubbers B.V."/>
            <person name="White B.J."/>
            <person name="Larson R.L."/>
        </authorList>
    </citation>
    <scope>NUCLEOTIDE SEQUENCE [LARGE SCALE GENOMIC DNA]</scope>
    <source>
        <strain evidence="2 3">USDA-ARS-USMARC-56511</strain>
    </source>
</reference>
<dbReference type="EMBL" id="CP013987">
    <property type="protein sequence ID" value="ALZ82971.1"/>
    <property type="molecule type" value="Genomic_DNA"/>
</dbReference>
<evidence type="ECO:0000256" key="1">
    <source>
        <dbReference type="SAM" id="Phobius"/>
    </source>
</evidence>
<accession>A0A0U4VIK5</accession>
<feature type="transmembrane region" description="Helical" evidence="1">
    <location>
        <begin position="47"/>
        <end position="68"/>
    </location>
</feature>
<evidence type="ECO:0000313" key="3">
    <source>
        <dbReference type="Proteomes" id="UP000064137"/>
    </source>
</evidence>
<organism evidence="2 3">
    <name type="scientific">Pseudomonas oryzihabitans</name>
    <dbReference type="NCBI Taxonomy" id="47885"/>
    <lineage>
        <taxon>Bacteria</taxon>
        <taxon>Pseudomonadati</taxon>
        <taxon>Pseudomonadota</taxon>
        <taxon>Gammaproteobacteria</taxon>
        <taxon>Pseudomonadales</taxon>
        <taxon>Pseudomonadaceae</taxon>
        <taxon>Pseudomonas</taxon>
    </lineage>
</organism>
<dbReference type="RefSeq" id="WP_059313265.1">
    <property type="nucleotide sequence ID" value="NZ_CP013987.1"/>
</dbReference>
<proteinExistence type="predicted"/>